<dbReference type="EMBL" id="JAJNEC010000008">
    <property type="protein sequence ID" value="MCD2426242.1"/>
    <property type="molecule type" value="Genomic_DNA"/>
</dbReference>
<dbReference type="RefSeq" id="WP_231008830.1">
    <property type="nucleotide sequence ID" value="NZ_JAJNEC010000008.1"/>
</dbReference>
<gene>
    <name evidence="1" type="ORF">LQ567_25880</name>
</gene>
<protein>
    <submittedName>
        <fullName evidence="1">Uncharacterized protein</fullName>
    </submittedName>
</protein>
<proteinExistence type="predicted"/>
<reference evidence="1 2" key="1">
    <citation type="submission" date="2021-11" db="EMBL/GenBank/DDBJ databases">
        <title>Genomic of Niabella pedocola.</title>
        <authorList>
            <person name="Wu T."/>
        </authorList>
    </citation>
    <scope>NUCLEOTIDE SEQUENCE [LARGE SCALE GENOMIC DNA]</scope>
    <source>
        <strain evidence="1 2">JCM 31011</strain>
    </source>
</reference>
<accession>A0ABS8Q123</accession>
<comment type="caution">
    <text evidence="1">The sequence shown here is derived from an EMBL/GenBank/DDBJ whole genome shotgun (WGS) entry which is preliminary data.</text>
</comment>
<organism evidence="1 2">
    <name type="scientific">Niabella pedocola</name>
    <dbReference type="NCBI Taxonomy" id="1752077"/>
    <lineage>
        <taxon>Bacteria</taxon>
        <taxon>Pseudomonadati</taxon>
        <taxon>Bacteroidota</taxon>
        <taxon>Chitinophagia</taxon>
        <taxon>Chitinophagales</taxon>
        <taxon>Chitinophagaceae</taxon>
        <taxon>Niabella</taxon>
    </lineage>
</organism>
<sequence length="1018" mass="114131">MGKVIRCRFDNALFGGNTFMDQLNKGYISKGQTLSVKEGSRMKFYVDESCFDNAVVSKETKWAFIYEQYYNSGNAKTFNALWADIGGEGNTQHQAAADKAPDVGELMAKKDPNAPVAAMGIGTQYKTGTEFSISPAGANYYYGFKQRVVVFTDNPEQEFYFFIIPYTDANITYAYFDKNIRPFRFGDIVSLTICFHQYPDYVAGKDRYFANVYLLDKDDAAAFTTQKNASGALESQTSALTKADLFEGKHKKITLKASASSNNINTYSILNFPLSLEWRDRNPGKKQRYFVPVVEIFKVEEGVIFDSDTLVDYRNFAEVPTSGLLQYDQKLIGVEAVKTYQDQPNSEILVEYETTDEILTRVEREKGEMIQYIGDIQYTRKEYNPCAYSVIQVKEGTGAPVVIFDEFKLKAGVEDKTEQTAFYIVAGEKEKKTVTVTAKYKKSAGEPEQSIHIGGKYKCERILNDGREHSSSEEVFKMKWIVGQMKPSKKTGVYIENFLNYYRPNLLAPSNGSKASILNPVKPEKTYKDDQEAKGVPVSTAEQEKYQAVTVAGVQGLLDSDYSISGDSITLKLAYNFYKTYDNEVLDYLATQEYFEGGILSSNFKNIWIVRYLLKLIKKETLTQTYFVPVTTCRYPNQIALIKVYPSMKWVVNFNYGIKTPLFYAATTELTEHYSRFNEGKINTSNNNTRKDIADKLISNGLQRYVGRNTTFGLYVECEVGAGNVIKLGDEFGAKFRTMLAPLIWIADKLDGDMGISAARGEEVRLRATNRGLLARLNRLPMSFTLDLPKVGVGVGIQTLSENGKVTYELDGHLIADPIIEAKVKLDVLALGSKFKPWGAIIDALDLASWLANLFSGGSLEINYELYVSLTAKIRLVGSDSKDGATTEARVKYNFLSKKYSGTVALQGVLEGAIVFSASLQYKLNYEKGRQVSLMDDGEKKKKAFELGIEIEGKAMVAYTVGKEFGNGGNWDTDFYFSGFTLSIKIKAGGFNKEEKDLPLIPKLDKTINIFKNAAEYK</sequence>
<evidence type="ECO:0000313" key="1">
    <source>
        <dbReference type="EMBL" id="MCD2426242.1"/>
    </source>
</evidence>
<name>A0ABS8Q123_9BACT</name>
<dbReference type="Proteomes" id="UP001199816">
    <property type="component" value="Unassembled WGS sequence"/>
</dbReference>
<evidence type="ECO:0000313" key="2">
    <source>
        <dbReference type="Proteomes" id="UP001199816"/>
    </source>
</evidence>
<keyword evidence="2" id="KW-1185">Reference proteome</keyword>